<dbReference type="Pfam" id="PF17917">
    <property type="entry name" value="RT_RNaseH"/>
    <property type="match status" value="1"/>
</dbReference>
<comment type="caution">
    <text evidence="8">The sequence shown here is derived from an EMBL/GenBank/DDBJ whole genome shotgun (WGS) entry which is preliminary data.</text>
</comment>
<dbReference type="CDD" id="cd09274">
    <property type="entry name" value="RNase_HI_RT_Ty3"/>
    <property type="match status" value="1"/>
</dbReference>
<dbReference type="SUPFAM" id="SSF53098">
    <property type="entry name" value="Ribonuclease H-like"/>
    <property type="match status" value="1"/>
</dbReference>
<dbReference type="AlphaFoldDB" id="A0A6D2I8S0"/>
<evidence type="ECO:0000256" key="4">
    <source>
        <dbReference type="ARBA" id="ARBA00022759"/>
    </source>
</evidence>
<accession>A0A6D2I8S0</accession>
<dbReference type="PANTHER" id="PTHR37984">
    <property type="entry name" value="PROTEIN CBG26694"/>
    <property type="match status" value="1"/>
</dbReference>
<evidence type="ECO:0000256" key="6">
    <source>
        <dbReference type="ARBA" id="ARBA00022918"/>
    </source>
</evidence>
<evidence type="ECO:0000256" key="1">
    <source>
        <dbReference type="ARBA" id="ARBA00022679"/>
    </source>
</evidence>
<dbReference type="EMBL" id="CACVBM020000765">
    <property type="protein sequence ID" value="CAA7023069.1"/>
    <property type="molecule type" value="Genomic_DNA"/>
</dbReference>
<dbReference type="Gene3D" id="3.30.420.10">
    <property type="entry name" value="Ribonuclease H-like superfamily/Ribonuclease H"/>
    <property type="match status" value="1"/>
</dbReference>
<dbReference type="GO" id="GO:0004519">
    <property type="term" value="F:endonuclease activity"/>
    <property type="evidence" value="ECO:0007669"/>
    <property type="project" value="UniProtKB-KW"/>
</dbReference>
<dbReference type="GO" id="GO:0003676">
    <property type="term" value="F:nucleic acid binding"/>
    <property type="evidence" value="ECO:0007669"/>
    <property type="project" value="InterPro"/>
</dbReference>
<dbReference type="OrthoDB" id="2013610at2759"/>
<protein>
    <recommendedName>
        <fullName evidence="7">Integrase catalytic domain-containing protein</fullName>
    </recommendedName>
</protein>
<gene>
    <name evidence="8" type="ORF">MERR_LOCUS10304</name>
</gene>
<dbReference type="InterPro" id="IPR043502">
    <property type="entry name" value="DNA/RNA_pol_sf"/>
</dbReference>
<dbReference type="InterPro" id="IPR036397">
    <property type="entry name" value="RNaseH_sf"/>
</dbReference>
<dbReference type="InterPro" id="IPR012337">
    <property type="entry name" value="RNaseH-like_sf"/>
</dbReference>
<dbReference type="InterPro" id="IPR001584">
    <property type="entry name" value="Integrase_cat-core"/>
</dbReference>
<dbReference type="PANTHER" id="PTHR37984:SF5">
    <property type="entry name" value="PROTEIN NYNRIN-LIKE"/>
    <property type="match status" value="1"/>
</dbReference>
<evidence type="ECO:0000313" key="9">
    <source>
        <dbReference type="Proteomes" id="UP000467841"/>
    </source>
</evidence>
<dbReference type="SUPFAM" id="SSF56672">
    <property type="entry name" value="DNA/RNA polymerases"/>
    <property type="match status" value="1"/>
</dbReference>
<sequence length="286" mass="32710">MMSAPVLALPNFEEQFVVESDASGYGLGAVLMQNQRPIGFFSSGLSAREQIKPIYERELMAIVLAIQKWRPYLLGRRFLVHTDQKSLKFLLEQRKVSMDYQKWLTKLLGYDFEIIYKPGIENKAADGLSRINPESIRLAALTVPTSLHIQDILREIENDSKIQERIKRVEAGTEERREYSVVKGKLMYKGRDTNTQPCPLPIPDRIWEALSMDFIEGLPLSQGTNVIFVVVDRLSKYAHFVKLKHPFTAADVAQKFTQEVVRLHGFPLSIVSDRDKILEFVLEGTL</sequence>
<keyword evidence="9" id="KW-1185">Reference proteome</keyword>
<evidence type="ECO:0000256" key="5">
    <source>
        <dbReference type="ARBA" id="ARBA00022801"/>
    </source>
</evidence>
<name>A0A6D2I8S0_9BRAS</name>
<evidence type="ECO:0000259" key="7">
    <source>
        <dbReference type="PROSITE" id="PS50994"/>
    </source>
</evidence>
<evidence type="ECO:0000256" key="3">
    <source>
        <dbReference type="ARBA" id="ARBA00022722"/>
    </source>
</evidence>
<feature type="domain" description="Integrase catalytic" evidence="7">
    <location>
        <begin position="193"/>
        <end position="286"/>
    </location>
</feature>
<dbReference type="PROSITE" id="PS50994">
    <property type="entry name" value="INTEGRASE"/>
    <property type="match status" value="1"/>
</dbReference>
<keyword evidence="4" id="KW-0255">Endonuclease</keyword>
<keyword evidence="5" id="KW-0378">Hydrolase</keyword>
<dbReference type="GO" id="GO:0016787">
    <property type="term" value="F:hydrolase activity"/>
    <property type="evidence" value="ECO:0007669"/>
    <property type="project" value="UniProtKB-KW"/>
</dbReference>
<proteinExistence type="predicted"/>
<evidence type="ECO:0000256" key="2">
    <source>
        <dbReference type="ARBA" id="ARBA00022695"/>
    </source>
</evidence>
<keyword evidence="2" id="KW-0548">Nucleotidyltransferase</keyword>
<reference evidence="8" key="1">
    <citation type="submission" date="2020-01" db="EMBL/GenBank/DDBJ databases">
        <authorList>
            <person name="Mishra B."/>
        </authorList>
    </citation>
    <scope>NUCLEOTIDE SEQUENCE [LARGE SCALE GENOMIC DNA]</scope>
</reference>
<dbReference type="Proteomes" id="UP000467841">
    <property type="component" value="Unassembled WGS sequence"/>
</dbReference>
<dbReference type="Gene3D" id="3.10.20.370">
    <property type="match status" value="1"/>
</dbReference>
<dbReference type="InterPro" id="IPR050951">
    <property type="entry name" value="Retrovirus_Pol_polyprotein"/>
</dbReference>
<dbReference type="InterPro" id="IPR041373">
    <property type="entry name" value="RT_RNaseH"/>
</dbReference>
<organism evidence="8 9">
    <name type="scientific">Microthlaspi erraticum</name>
    <dbReference type="NCBI Taxonomy" id="1685480"/>
    <lineage>
        <taxon>Eukaryota</taxon>
        <taxon>Viridiplantae</taxon>
        <taxon>Streptophyta</taxon>
        <taxon>Embryophyta</taxon>
        <taxon>Tracheophyta</taxon>
        <taxon>Spermatophyta</taxon>
        <taxon>Magnoliopsida</taxon>
        <taxon>eudicotyledons</taxon>
        <taxon>Gunneridae</taxon>
        <taxon>Pentapetalae</taxon>
        <taxon>rosids</taxon>
        <taxon>malvids</taxon>
        <taxon>Brassicales</taxon>
        <taxon>Brassicaceae</taxon>
        <taxon>Coluteocarpeae</taxon>
        <taxon>Microthlaspi</taxon>
    </lineage>
</organism>
<dbReference type="GO" id="GO:0003964">
    <property type="term" value="F:RNA-directed DNA polymerase activity"/>
    <property type="evidence" value="ECO:0007669"/>
    <property type="project" value="UniProtKB-KW"/>
</dbReference>
<evidence type="ECO:0000313" key="8">
    <source>
        <dbReference type="EMBL" id="CAA7023069.1"/>
    </source>
</evidence>
<keyword evidence="6" id="KW-0695">RNA-directed DNA polymerase</keyword>
<keyword evidence="1" id="KW-0808">Transferase</keyword>
<keyword evidence="3" id="KW-0540">Nuclease</keyword>
<dbReference type="GO" id="GO:0015074">
    <property type="term" value="P:DNA integration"/>
    <property type="evidence" value="ECO:0007669"/>
    <property type="project" value="InterPro"/>
</dbReference>